<feature type="compositionally biased region" description="Polar residues" evidence="1">
    <location>
        <begin position="21"/>
        <end position="32"/>
    </location>
</feature>
<sequence>MPPLSSKGKSGRSRDKMWRSISGSSEILTTRTGSDKTAVGFLSE</sequence>
<proteinExistence type="predicted"/>
<name>A0A0A9FGV5_ARUDO</name>
<dbReference type="AlphaFoldDB" id="A0A0A9FGV5"/>
<protein>
    <submittedName>
        <fullName evidence="2">Uncharacterized protein</fullName>
    </submittedName>
</protein>
<evidence type="ECO:0000256" key="1">
    <source>
        <dbReference type="SAM" id="MobiDB-lite"/>
    </source>
</evidence>
<organism evidence="2">
    <name type="scientific">Arundo donax</name>
    <name type="common">Giant reed</name>
    <name type="synonym">Donax arundinaceus</name>
    <dbReference type="NCBI Taxonomy" id="35708"/>
    <lineage>
        <taxon>Eukaryota</taxon>
        <taxon>Viridiplantae</taxon>
        <taxon>Streptophyta</taxon>
        <taxon>Embryophyta</taxon>
        <taxon>Tracheophyta</taxon>
        <taxon>Spermatophyta</taxon>
        <taxon>Magnoliopsida</taxon>
        <taxon>Liliopsida</taxon>
        <taxon>Poales</taxon>
        <taxon>Poaceae</taxon>
        <taxon>PACMAD clade</taxon>
        <taxon>Arundinoideae</taxon>
        <taxon>Arundineae</taxon>
        <taxon>Arundo</taxon>
    </lineage>
</organism>
<accession>A0A0A9FGV5</accession>
<reference evidence="2" key="1">
    <citation type="submission" date="2014-09" db="EMBL/GenBank/DDBJ databases">
        <authorList>
            <person name="Magalhaes I.L.F."/>
            <person name="Oliveira U."/>
            <person name="Santos F.R."/>
            <person name="Vidigal T.H.D.A."/>
            <person name="Brescovit A.D."/>
            <person name="Santos A.J."/>
        </authorList>
    </citation>
    <scope>NUCLEOTIDE SEQUENCE</scope>
    <source>
        <tissue evidence="2">Shoot tissue taken approximately 20 cm above the soil surface</tissue>
    </source>
</reference>
<dbReference type="EMBL" id="GBRH01185626">
    <property type="protein sequence ID" value="JAE12270.1"/>
    <property type="molecule type" value="Transcribed_RNA"/>
</dbReference>
<evidence type="ECO:0000313" key="2">
    <source>
        <dbReference type="EMBL" id="JAE12270.1"/>
    </source>
</evidence>
<reference evidence="2" key="2">
    <citation type="journal article" date="2015" name="Data Brief">
        <title>Shoot transcriptome of the giant reed, Arundo donax.</title>
        <authorList>
            <person name="Barrero R.A."/>
            <person name="Guerrero F.D."/>
            <person name="Moolhuijzen P."/>
            <person name="Goolsby J.A."/>
            <person name="Tidwell J."/>
            <person name="Bellgard S.E."/>
            <person name="Bellgard M.I."/>
        </authorList>
    </citation>
    <scope>NUCLEOTIDE SEQUENCE</scope>
    <source>
        <tissue evidence="2">Shoot tissue taken approximately 20 cm above the soil surface</tissue>
    </source>
</reference>
<feature type="region of interest" description="Disordered" evidence="1">
    <location>
        <begin position="1"/>
        <end position="44"/>
    </location>
</feature>